<feature type="compositionally biased region" description="Polar residues" evidence="1">
    <location>
        <begin position="193"/>
        <end position="202"/>
    </location>
</feature>
<evidence type="ECO:0000259" key="2">
    <source>
        <dbReference type="Pfam" id="PF04782"/>
    </source>
</evidence>
<feature type="domain" description="DUF632" evidence="2">
    <location>
        <begin position="260"/>
        <end position="562"/>
    </location>
</feature>
<protein>
    <recommendedName>
        <fullName evidence="5">DUF632 domain-containing protein</fullName>
    </recommendedName>
</protein>
<dbReference type="EMBL" id="AP019297">
    <property type="protein sequence ID" value="BBG94757.1"/>
    <property type="molecule type" value="Genomic_DNA"/>
</dbReference>
<feature type="region of interest" description="Disordered" evidence="1">
    <location>
        <begin position="596"/>
        <end position="618"/>
    </location>
</feature>
<dbReference type="InterPro" id="IPR006867">
    <property type="entry name" value="DUF632"/>
</dbReference>
<dbReference type="Pfam" id="PF04783">
    <property type="entry name" value="DUF630"/>
    <property type="match status" value="1"/>
</dbReference>
<organism evidence="4">
    <name type="scientific">Prunus dulcis</name>
    <name type="common">Almond</name>
    <name type="synonym">Amygdalus dulcis</name>
    <dbReference type="NCBI Taxonomy" id="3755"/>
    <lineage>
        <taxon>Eukaryota</taxon>
        <taxon>Viridiplantae</taxon>
        <taxon>Streptophyta</taxon>
        <taxon>Embryophyta</taxon>
        <taxon>Tracheophyta</taxon>
        <taxon>Spermatophyta</taxon>
        <taxon>Magnoliopsida</taxon>
        <taxon>eudicotyledons</taxon>
        <taxon>Gunneridae</taxon>
        <taxon>Pentapetalae</taxon>
        <taxon>rosids</taxon>
        <taxon>fabids</taxon>
        <taxon>Rosales</taxon>
        <taxon>Rosaceae</taxon>
        <taxon>Amygdaloideae</taxon>
        <taxon>Amygdaleae</taxon>
        <taxon>Prunus</taxon>
    </lineage>
</organism>
<evidence type="ECO:0000313" key="4">
    <source>
        <dbReference type="EMBL" id="BBG94757.1"/>
    </source>
</evidence>
<feature type="region of interest" description="Disordered" evidence="1">
    <location>
        <begin position="145"/>
        <end position="202"/>
    </location>
</feature>
<feature type="compositionally biased region" description="Basic and acidic residues" evidence="1">
    <location>
        <begin position="169"/>
        <end position="179"/>
    </location>
</feature>
<reference evidence="4" key="1">
    <citation type="journal article" date="2019" name="Science">
        <title>Mutation of a bHLH transcription factor allowed almond domestication.</title>
        <authorList>
            <person name="Sanchez-Perez R."/>
            <person name="Pavan S."/>
            <person name="Mazzeo R."/>
            <person name="Moldovan C."/>
            <person name="Aiese Cigliano R."/>
            <person name="Del Cueto J."/>
            <person name="Ricciardi F."/>
            <person name="Lotti C."/>
            <person name="Ricciardi L."/>
            <person name="Dicenta F."/>
            <person name="Lopez-Marques R.L."/>
            <person name="Lindberg Moller B."/>
        </authorList>
    </citation>
    <scope>NUCLEOTIDE SEQUENCE</scope>
</reference>
<dbReference type="PANTHER" id="PTHR21450">
    <property type="entry name" value="PROTEIN ALTERED PHOSPHATE STARVATION RESPONSE 1"/>
    <property type="match status" value="1"/>
</dbReference>
<evidence type="ECO:0008006" key="5">
    <source>
        <dbReference type="Google" id="ProtNLM"/>
    </source>
</evidence>
<evidence type="ECO:0000259" key="3">
    <source>
        <dbReference type="Pfam" id="PF04783"/>
    </source>
</evidence>
<dbReference type="InterPro" id="IPR006868">
    <property type="entry name" value="DUF630"/>
</dbReference>
<sequence length="670" mass="75531">MYHNAKWMAFNYNPIPVSVSMSADKKIKRRGNNAKRLVQPENPKQSKSENVVGLVSRSALSSCYLFHLCVSRLVNMGCAASKVEDLPAVALCRDRCKFLEEALSQTQAMSDAHVAYLASLRTLGPSLHRFFDDVYTIQNHCNCNGPPESESESDSASHLQFPSDSESETELKGPRKQSDEAPTPESRRRLGFQTPSSATVSNQLHLGFPEEAATPAADKIKHNNININNNIGQQEEQQTRPKDKSKKTIHLATSVKHNKQNEQNKQGVSAEAEAMRELHLLFDRASESGNQVLKSLQSHHHTISLHQEYGFGNREGLVMSSQCLSYTLKTLFLWEKKLYDEVKAEERLRVTHEKKSRMLKQLEHNKATAESPKIESVRTALHNVSTKMKIAIHIVDKISVTINKLREEELWPQIVEFIHRLLGMWKAMVECHKSQYQALAEASKRLDAIAISNAKLNGAHDLETAIQLKLELQNWNVCFSNWIATQKGYVKALNGWLLRCLLQEPSPQTDEEGDAAVVVPLSPGRLGAPPAFVICNQWSQAMDRLSGKEVIEAIRGFYTRIHLVLMEHHVDAETLLQRMAIENKDVARKLRLVEEGKEEEEEQRTMQKAAQEEGGERENNIGSRNLVWDLKQTLMAMEKFTANSLKAYEELDAHIEKVNSPGLGLELGST</sequence>
<dbReference type="Pfam" id="PF04782">
    <property type="entry name" value="DUF632"/>
    <property type="match status" value="1"/>
</dbReference>
<gene>
    <name evidence="4" type="ORF">Prudu_003116</name>
</gene>
<name>A0A4Y1QSL0_PRUDU</name>
<feature type="domain" description="DUF630" evidence="3">
    <location>
        <begin position="76"/>
        <end position="132"/>
    </location>
</feature>
<proteinExistence type="predicted"/>
<dbReference type="AlphaFoldDB" id="A0A4Y1QSL0"/>
<evidence type="ECO:0000256" key="1">
    <source>
        <dbReference type="SAM" id="MobiDB-lite"/>
    </source>
</evidence>
<dbReference type="PANTHER" id="PTHR21450:SF19">
    <property type="entry name" value="F5M15.15"/>
    <property type="match status" value="1"/>
</dbReference>
<feature type="region of interest" description="Disordered" evidence="1">
    <location>
        <begin position="229"/>
        <end position="248"/>
    </location>
</feature>
<accession>A0A4Y1QSL0</accession>